<keyword evidence="3" id="KW-0067">ATP-binding</keyword>
<protein>
    <submittedName>
        <fullName evidence="5">KipI family sensor histidine kinase inhibitor</fullName>
    </submittedName>
</protein>
<dbReference type="InterPro" id="IPR003833">
    <property type="entry name" value="CT_C_D"/>
</dbReference>
<organism evidence="5 6">
    <name type="scientific">Paraburkholderia caledonica</name>
    <dbReference type="NCBI Taxonomy" id="134536"/>
    <lineage>
        <taxon>Bacteria</taxon>
        <taxon>Pseudomonadati</taxon>
        <taxon>Pseudomonadota</taxon>
        <taxon>Betaproteobacteria</taxon>
        <taxon>Burkholderiales</taxon>
        <taxon>Burkholderiaceae</taxon>
        <taxon>Paraburkholderia</taxon>
    </lineage>
</organism>
<dbReference type="GO" id="GO:0005524">
    <property type="term" value="F:ATP binding"/>
    <property type="evidence" value="ECO:0007669"/>
    <property type="project" value="UniProtKB-KW"/>
</dbReference>
<reference evidence="5" key="1">
    <citation type="submission" date="2023-07" db="EMBL/GenBank/DDBJ databases">
        <title>Sorghum-associated microbial communities from plants grown in Nebraska, USA.</title>
        <authorList>
            <person name="Schachtman D."/>
        </authorList>
    </citation>
    <scope>NUCLEOTIDE SEQUENCE</scope>
    <source>
        <strain evidence="5">DS1061</strain>
    </source>
</reference>
<sequence>MSTIERAAVTTACRLHHSSEGTLIVEVQSDDRVAANHVAREIAARIAAANHPFIYDIVPAMTTVGVHYDPHRVDLGAGDRLPYQVVEDAIGLLVDADGDAPTDQSRVVEIPVCYGGEYGPDLAEVAQACGLTEDEAARLHASAPVDVMMIGFAPGHPYIGLLDDKLTPPRRATPRTAVPPGSVGLANRQSVIYPVTLPSGWNLIGRTPLQMFDPSRAEPCLLQAGDKVRFVPIDPAEFDALNQHAGAAQ</sequence>
<dbReference type="EMBL" id="JAURTK010000023">
    <property type="protein sequence ID" value="MDP9651582.1"/>
    <property type="molecule type" value="Genomic_DNA"/>
</dbReference>
<keyword evidence="2" id="KW-0378">Hydrolase</keyword>
<evidence type="ECO:0000259" key="4">
    <source>
        <dbReference type="SMART" id="SM00796"/>
    </source>
</evidence>
<dbReference type="GO" id="GO:0004860">
    <property type="term" value="F:protein kinase inhibitor activity"/>
    <property type="evidence" value="ECO:0007669"/>
    <property type="project" value="UniProtKB-KW"/>
</dbReference>
<dbReference type="Proteomes" id="UP001229486">
    <property type="component" value="Unassembled WGS sequence"/>
</dbReference>
<evidence type="ECO:0000313" key="5">
    <source>
        <dbReference type="EMBL" id="MDP9651582.1"/>
    </source>
</evidence>
<dbReference type="AlphaFoldDB" id="A0AB73IQC8"/>
<dbReference type="PANTHER" id="PTHR34698:SF2">
    <property type="entry name" value="5-OXOPROLINASE SUBUNIT B"/>
    <property type="match status" value="1"/>
</dbReference>
<evidence type="ECO:0000256" key="1">
    <source>
        <dbReference type="ARBA" id="ARBA00022741"/>
    </source>
</evidence>
<dbReference type="InterPro" id="IPR010016">
    <property type="entry name" value="PxpB"/>
</dbReference>
<dbReference type="RefSeq" id="WP_392396159.1">
    <property type="nucleotide sequence ID" value="NZ_JAURTK010000023.1"/>
</dbReference>
<dbReference type="Pfam" id="PF02682">
    <property type="entry name" value="CT_C_D"/>
    <property type="match status" value="1"/>
</dbReference>
<proteinExistence type="predicted"/>
<dbReference type="NCBIfam" id="TIGR00370">
    <property type="entry name" value="5-oxoprolinase subunit PxpB"/>
    <property type="match status" value="1"/>
</dbReference>
<dbReference type="SUPFAM" id="SSF50891">
    <property type="entry name" value="Cyclophilin-like"/>
    <property type="match status" value="1"/>
</dbReference>
<evidence type="ECO:0000256" key="2">
    <source>
        <dbReference type="ARBA" id="ARBA00022801"/>
    </source>
</evidence>
<dbReference type="Gene3D" id="3.30.1360.40">
    <property type="match status" value="1"/>
</dbReference>
<accession>A0AB73IQC8</accession>
<dbReference type="SUPFAM" id="SSF160467">
    <property type="entry name" value="PH0987 N-terminal domain-like"/>
    <property type="match status" value="1"/>
</dbReference>
<dbReference type="SMART" id="SM00796">
    <property type="entry name" value="AHS1"/>
    <property type="match status" value="1"/>
</dbReference>
<evidence type="ECO:0000256" key="3">
    <source>
        <dbReference type="ARBA" id="ARBA00022840"/>
    </source>
</evidence>
<keyword evidence="1" id="KW-0547">Nucleotide-binding</keyword>
<keyword evidence="5" id="KW-0649">Protein kinase inhibitor</keyword>
<gene>
    <name evidence="5" type="ORF">J2793_007057</name>
</gene>
<dbReference type="InterPro" id="IPR029000">
    <property type="entry name" value="Cyclophilin-like_dom_sf"/>
</dbReference>
<comment type="caution">
    <text evidence="5">The sequence shown here is derived from an EMBL/GenBank/DDBJ whole genome shotgun (WGS) entry which is preliminary data.</text>
</comment>
<evidence type="ECO:0000313" key="6">
    <source>
        <dbReference type="Proteomes" id="UP001229486"/>
    </source>
</evidence>
<dbReference type="PANTHER" id="PTHR34698">
    <property type="entry name" value="5-OXOPROLINASE SUBUNIT B"/>
    <property type="match status" value="1"/>
</dbReference>
<name>A0AB73IQC8_9BURK</name>
<dbReference type="Gene3D" id="2.40.100.10">
    <property type="entry name" value="Cyclophilin-like"/>
    <property type="match status" value="1"/>
</dbReference>
<dbReference type="GO" id="GO:0016787">
    <property type="term" value="F:hydrolase activity"/>
    <property type="evidence" value="ECO:0007669"/>
    <property type="project" value="UniProtKB-KW"/>
</dbReference>
<feature type="domain" description="Carboxyltransferase" evidence="4">
    <location>
        <begin position="13"/>
        <end position="222"/>
    </location>
</feature>